<dbReference type="Gene3D" id="3.10.490.10">
    <property type="entry name" value="Gamma-glutamyl cyclotransferase-like"/>
    <property type="match status" value="1"/>
</dbReference>
<dbReference type="SUPFAM" id="SSF110857">
    <property type="entry name" value="Gamma-glutamyl cyclotransferase-like"/>
    <property type="match status" value="1"/>
</dbReference>
<dbReference type="GO" id="GO:0003839">
    <property type="term" value="F:gamma-glutamylcyclotransferase activity"/>
    <property type="evidence" value="ECO:0007669"/>
    <property type="project" value="InterPro"/>
</dbReference>
<dbReference type="PANTHER" id="PTHR12935">
    <property type="entry name" value="GAMMA-GLUTAMYLCYCLOTRANSFERASE"/>
    <property type="match status" value="1"/>
</dbReference>
<sequence length="163" mass="18413">MKYFAYGSNMSLRRLQQRTPSAVPIGLFVLAGHDLRFHKTGQDGSAKCDAFYTGSVSDRVYGVLFEIAEQEKYILDHAEGLGAGYEEKLVSVANDADFAVNAAIYYATDIDTRLKPFSWYKNHVLIGARECKLAPDYIQKIIRTASIEDPDRYRSAQQRAIYK</sequence>
<keyword evidence="1" id="KW-0456">Lyase</keyword>
<organism evidence="4 5">
    <name type="scientific">Thalassomonas actiniarum</name>
    <dbReference type="NCBI Taxonomy" id="485447"/>
    <lineage>
        <taxon>Bacteria</taxon>
        <taxon>Pseudomonadati</taxon>
        <taxon>Pseudomonadota</taxon>
        <taxon>Gammaproteobacteria</taxon>
        <taxon>Alteromonadales</taxon>
        <taxon>Colwelliaceae</taxon>
        <taxon>Thalassomonas</taxon>
    </lineage>
</organism>
<evidence type="ECO:0000313" key="4">
    <source>
        <dbReference type="EMBL" id="WDE01633.1"/>
    </source>
</evidence>
<gene>
    <name evidence="4" type="ORF">SG35_014010</name>
</gene>
<proteinExistence type="predicted"/>
<dbReference type="Pfam" id="PF13772">
    <property type="entry name" value="AIG2_2"/>
    <property type="match status" value="1"/>
</dbReference>
<evidence type="ECO:0000256" key="2">
    <source>
        <dbReference type="PIRSR" id="PIRSR617939-1"/>
    </source>
</evidence>
<reference evidence="4 5" key="1">
    <citation type="journal article" date="2015" name="Genome Announc.">
        <title>Draft Genome Sequences of Marine Isolates of Thalassomonas viridans and Thalassomonas actiniarum.</title>
        <authorList>
            <person name="Olonade I."/>
            <person name="van Zyl L.J."/>
            <person name="Trindade M."/>
        </authorList>
    </citation>
    <scope>NUCLEOTIDE SEQUENCE [LARGE SCALE GENOMIC DNA]</scope>
    <source>
        <strain evidence="4 5">A5K-106</strain>
    </source>
</reference>
<reference evidence="4 5" key="2">
    <citation type="journal article" date="2022" name="Mar. Drugs">
        <title>Bioassay-Guided Fractionation Leads to the Detection of Cholic Acid Generated by the Rare Thalassomonas sp.</title>
        <authorList>
            <person name="Pheiffer F."/>
            <person name="Schneider Y.K."/>
            <person name="Hansen E.H."/>
            <person name="Andersen J.H."/>
            <person name="Isaksson J."/>
            <person name="Busche T."/>
            <person name="R C."/>
            <person name="Kalinowski J."/>
            <person name="Zyl L.V."/>
            <person name="Trindade M."/>
        </authorList>
    </citation>
    <scope>NUCLEOTIDE SEQUENCE [LARGE SCALE GENOMIC DNA]</scope>
    <source>
        <strain evidence="4 5">A5K-106</strain>
    </source>
</reference>
<keyword evidence="5" id="KW-1185">Reference proteome</keyword>
<dbReference type="EMBL" id="CP059735">
    <property type="protein sequence ID" value="WDE01633.1"/>
    <property type="molecule type" value="Genomic_DNA"/>
</dbReference>
<dbReference type="KEGG" id="tact:SG35_014010"/>
<evidence type="ECO:0000313" key="5">
    <source>
        <dbReference type="Proteomes" id="UP000032568"/>
    </source>
</evidence>
<feature type="active site" description="Proton acceptor" evidence="2">
    <location>
        <position position="79"/>
    </location>
</feature>
<name>A0AAF0C5J7_9GAMM</name>
<feature type="binding site" evidence="3">
    <location>
        <begin position="3"/>
        <end position="8"/>
    </location>
    <ligand>
        <name>substrate</name>
    </ligand>
</feature>
<dbReference type="InterPro" id="IPR017939">
    <property type="entry name" value="G-Glutamylcylcotransferase"/>
</dbReference>
<dbReference type="InterPro" id="IPR013024">
    <property type="entry name" value="GGCT-like"/>
</dbReference>
<accession>A0AAF0C5J7</accession>
<evidence type="ECO:0000256" key="3">
    <source>
        <dbReference type="PIRSR" id="PIRSR617939-2"/>
    </source>
</evidence>
<feature type="binding site" evidence="3">
    <location>
        <position position="120"/>
    </location>
    <ligand>
        <name>substrate</name>
    </ligand>
</feature>
<dbReference type="PANTHER" id="PTHR12935:SF0">
    <property type="entry name" value="GAMMA-GLUTAMYLCYCLOTRANSFERASE"/>
    <property type="match status" value="1"/>
</dbReference>
<dbReference type="InterPro" id="IPR036568">
    <property type="entry name" value="GGCT-like_sf"/>
</dbReference>
<evidence type="ECO:0000256" key="1">
    <source>
        <dbReference type="ARBA" id="ARBA00023239"/>
    </source>
</evidence>
<dbReference type="AlphaFoldDB" id="A0AAF0C5J7"/>
<dbReference type="Proteomes" id="UP000032568">
    <property type="component" value="Chromosome"/>
</dbReference>
<dbReference type="CDD" id="cd06661">
    <property type="entry name" value="GGCT_like"/>
    <property type="match status" value="1"/>
</dbReference>
<dbReference type="RefSeq" id="WP_044832813.1">
    <property type="nucleotide sequence ID" value="NZ_CP059735.1"/>
</dbReference>
<protein>
    <submittedName>
        <fullName evidence="4">Gamma-glutamylcyclotransferase</fullName>
    </submittedName>
</protein>